<name>A0A195E2N2_9HYME</name>
<reference evidence="1 2" key="1">
    <citation type="submission" date="2015-09" db="EMBL/GenBank/DDBJ databases">
        <title>Trachymyrmex cornetzi WGS genome.</title>
        <authorList>
            <person name="Nygaard S."/>
            <person name="Hu H."/>
            <person name="Boomsma J."/>
            <person name="Zhang G."/>
        </authorList>
    </citation>
    <scope>NUCLEOTIDE SEQUENCE [LARGE SCALE GENOMIC DNA]</scope>
    <source>
        <strain evidence="1">Tcor2-1</strain>
        <tissue evidence="1">Whole body</tissue>
    </source>
</reference>
<organism evidence="1 2">
    <name type="scientific">Trachymyrmex cornetzi</name>
    <dbReference type="NCBI Taxonomy" id="471704"/>
    <lineage>
        <taxon>Eukaryota</taxon>
        <taxon>Metazoa</taxon>
        <taxon>Ecdysozoa</taxon>
        <taxon>Arthropoda</taxon>
        <taxon>Hexapoda</taxon>
        <taxon>Insecta</taxon>
        <taxon>Pterygota</taxon>
        <taxon>Neoptera</taxon>
        <taxon>Endopterygota</taxon>
        <taxon>Hymenoptera</taxon>
        <taxon>Apocrita</taxon>
        <taxon>Aculeata</taxon>
        <taxon>Formicoidea</taxon>
        <taxon>Formicidae</taxon>
        <taxon>Myrmicinae</taxon>
        <taxon>Trachymyrmex</taxon>
    </lineage>
</organism>
<dbReference type="EMBL" id="KQ979776">
    <property type="protein sequence ID" value="KYN19144.1"/>
    <property type="molecule type" value="Genomic_DNA"/>
</dbReference>
<dbReference type="AlphaFoldDB" id="A0A195E2N2"/>
<evidence type="ECO:0000313" key="2">
    <source>
        <dbReference type="Proteomes" id="UP000078492"/>
    </source>
</evidence>
<protein>
    <submittedName>
        <fullName evidence="1">Uncharacterized protein</fullName>
    </submittedName>
</protein>
<gene>
    <name evidence="1" type="ORF">ALC57_08500</name>
</gene>
<keyword evidence="2" id="KW-1185">Reference proteome</keyword>
<accession>A0A195E2N2</accession>
<sequence>MARRRRRVTVRVSIRPSDKRLLDPDDPVIRRNPVARRHQPAQDMPEVIERNPEYIDQGLRLLTTLEQRSLDSSEVEAICSALTHVKTRSRRQKERTASAVGAVFVFVYTEDMYKMMRDTNRQLEDNIGPAVPVCIASGRSPVIQRHPG</sequence>
<dbReference type="Proteomes" id="UP000078492">
    <property type="component" value="Unassembled WGS sequence"/>
</dbReference>
<proteinExistence type="predicted"/>
<evidence type="ECO:0000313" key="1">
    <source>
        <dbReference type="EMBL" id="KYN19144.1"/>
    </source>
</evidence>